<gene>
    <name evidence="2" type="ORF">B5V00_06675</name>
</gene>
<evidence type="ECO:0008006" key="4">
    <source>
        <dbReference type="Google" id="ProtNLM"/>
    </source>
</evidence>
<dbReference type="OrthoDB" id="9797479at2"/>
<keyword evidence="3" id="KW-1185">Reference proteome</keyword>
<dbReference type="RefSeq" id="WP_085009989.1">
    <property type="nucleotide sequence ID" value="NZ_NAAD01000006.1"/>
</dbReference>
<feature type="chain" id="PRO_5012077767" description="Conjugative transfer pilus assembly protein TraH" evidence="1">
    <location>
        <begin position="26"/>
        <end position="484"/>
    </location>
</feature>
<evidence type="ECO:0000313" key="3">
    <source>
        <dbReference type="Proteomes" id="UP000193136"/>
    </source>
</evidence>
<evidence type="ECO:0000256" key="1">
    <source>
        <dbReference type="SAM" id="SignalP"/>
    </source>
</evidence>
<dbReference type="EMBL" id="NAAD01000006">
    <property type="protein sequence ID" value="ORJ61310.1"/>
    <property type="molecule type" value="Genomic_DNA"/>
</dbReference>
<name>A0A1X0Y7Y2_9BACT</name>
<evidence type="ECO:0000313" key="2">
    <source>
        <dbReference type="EMBL" id="ORJ61310.1"/>
    </source>
</evidence>
<keyword evidence="1" id="KW-0732">Signal</keyword>
<sequence length="484" mass="52583">MNQRACIRVVLVAVLVLTGLTSAHAGWVDDWVNQKTESSPGSYQGQTRNYYTAGSFSARWNTRSDYLWSMSPPKLKTGCGGIDAFMGGMTFLNTDYLVEKLERIMNAAPAAAFDVALKVLAPQVSDTIRSMENMASKLNNIQLDECRASKALVATIANPLVSNPDKKKELGAIQTDWWQSTGVGDLWTEFQKQRKADNDNPDPAAAAGSMSGCSAEFRDVFAGGSVLQNVAAKVGMTNLDYLDLIRGYVGDVYIEAPNAATGFGAYKVVGDDPCEKNTGLDDFINGDAEGRPTGGACAPITDANRNLQVYVQNMIQAINTRYTSRQPLTSTETDFMNAMPLPVSLILKNARSAGMVQAEVSYLGNVAGKAYSYRLLADLFARTSKLLYTAQTIMATQNNPTGSNATATCRIENVQEASNRIAAMMDRTGKLYAAVRSDYAAALSEINALETYVKRRQEFSRNVRDELAARFGERLADRATKPNG</sequence>
<dbReference type="Pfam" id="PF06122">
    <property type="entry name" value="TraH"/>
    <property type="match status" value="1"/>
</dbReference>
<dbReference type="InterPro" id="IPR010927">
    <property type="entry name" value="T4SS_TraH"/>
</dbReference>
<dbReference type="Proteomes" id="UP000193136">
    <property type="component" value="Unassembled WGS sequence"/>
</dbReference>
<feature type="signal peptide" evidence="1">
    <location>
        <begin position="1"/>
        <end position="25"/>
    </location>
</feature>
<accession>A0A1X0Y7Y2</accession>
<organism evidence="2 3">
    <name type="scientific">Geothermobacter hydrogeniphilus</name>
    <dbReference type="NCBI Taxonomy" id="1969733"/>
    <lineage>
        <taxon>Bacteria</taxon>
        <taxon>Pseudomonadati</taxon>
        <taxon>Thermodesulfobacteriota</taxon>
        <taxon>Desulfuromonadia</taxon>
        <taxon>Desulfuromonadales</taxon>
        <taxon>Geothermobacteraceae</taxon>
        <taxon>Geothermobacter</taxon>
    </lineage>
</organism>
<proteinExistence type="predicted"/>
<dbReference type="STRING" id="1969733.B5V00_06675"/>
<dbReference type="AlphaFoldDB" id="A0A1X0Y7Y2"/>
<comment type="caution">
    <text evidence="2">The sequence shown here is derived from an EMBL/GenBank/DDBJ whole genome shotgun (WGS) entry which is preliminary data.</text>
</comment>
<protein>
    <recommendedName>
        <fullName evidence="4">Conjugative transfer pilus assembly protein TraH</fullName>
    </recommendedName>
</protein>
<reference evidence="2 3" key="1">
    <citation type="submission" date="2017-03" db="EMBL/GenBank/DDBJ databases">
        <title>Genome sequence of Geothermobacter sp. EPR-M, Deep-Sea Iron Reducer.</title>
        <authorList>
            <person name="Tully B."/>
            <person name="Savalia P."/>
            <person name="Abuyen K."/>
            <person name="Baughan C."/>
            <person name="Romero E."/>
            <person name="Ronkowski C."/>
            <person name="Torres B."/>
            <person name="Tremblay J."/>
            <person name="Trujillo A."/>
            <person name="Tyler M."/>
            <person name="Perez-Rodriguez I."/>
            <person name="Amend J."/>
        </authorList>
    </citation>
    <scope>NUCLEOTIDE SEQUENCE [LARGE SCALE GENOMIC DNA]</scope>
    <source>
        <strain evidence="2 3">EPR-M</strain>
    </source>
</reference>